<reference evidence="2 3" key="1">
    <citation type="submission" date="2024-10" db="EMBL/GenBank/DDBJ databases">
        <title>The Natural Products Discovery Center: Release of the First 8490 Sequenced Strains for Exploring Actinobacteria Biosynthetic Diversity.</title>
        <authorList>
            <person name="Kalkreuter E."/>
            <person name="Kautsar S.A."/>
            <person name="Yang D."/>
            <person name="Bader C.D."/>
            <person name="Teijaro C.N."/>
            <person name="Fluegel L."/>
            <person name="Davis C.M."/>
            <person name="Simpson J.R."/>
            <person name="Lauterbach L."/>
            <person name="Steele A.D."/>
            <person name="Gui C."/>
            <person name="Meng S."/>
            <person name="Li G."/>
            <person name="Viehrig K."/>
            <person name="Ye F."/>
            <person name="Su P."/>
            <person name="Kiefer A.F."/>
            <person name="Nichols A."/>
            <person name="Cepeda A.J."/>
            <person name="Yan W."/>
            <person name="Fan B."/>
            <person name="Jiang Y."/>
            <person name="Adhikari A."/>
            <person name="Zheng C.-J."/>
            <person name="Schuster L."/>
            <person name="Cowan T.M."/>
            <person name="Smanski M.J."/>
            <person name="Chevrette M.G."/>
            <person name="De Carvalho L.P.S."/>
            <person name="Shen B."/>
        </authorList>
    </citation>
    <scope>NUCLEOTIDE SEQUENCE [LARGE SCALE GENOMIC DNA]</scope>
    <source>
        <strain evidence="2 3">NPDC017990</strain>
    </source>
</reference>
<name>A0ABW7QW78_9ACTN</name>
<dbReference type="RefSeq" id="WP_397715500.1">
    <property type="nucleotide sequence ID" value="NZ_JBIRGN010000005.1"/>
</dbReference>
<sequence>MVCQSRGDVIRVFPALPSAWADLTVHDFRTQGAFLLSAVRKGGTTRWVRLVSEAGAPCVVRHGIAGAIEVRDGRGRPLPYEDAGEGVVRIGLGRGESALITAEGDRPDLRIAPVEPKAGAPRWGLPAA</sequence>
<dbReference type="InterPro" id="IPR013780">
    <property type="entry name" value="Glyco_hydro_b"/>
</dbReference>
<comment type="caution">
    <text evidence="2">The sequence shown here is derived from an EMBL/GenBank/DDBJ whole genome shotgun (WGS) entry which is preliminary data.</text>
</comment>
<dbReference type="EMBL" id="JBIRGQ010000005">
    <property type="protein sequence ID" value="MFH8549047.1"/>
    <property type="molecule type" value="Genomic_DNA"/>
</dbReference>
<evidence type="ECO:0000259" key="1">
    <source>
        <dbReference type="Pfam" id="PF21307"/>
    </source>
</evidence>
<proteinExistence type="predicted"/>
<dbReference type="Gene3D" id="2.60.40.1180">
    <property type="entry name" value="Golgi alpha-mannosidase II"/>
    <property type="match status" value="1"/>
</dbReference>
<dbReference type="Proteomes" id="UP001610818">
    <property type="component" value="Unassembled WGS sequence"/>
</dbReference>
<evidence type="ECO:0000313" key="2">
    <source>
        <dbReference type="EMBL" id="MFH8549047.1"/>
    </source>
</evidence>
<dbReference type="SUPFAM" id="SSF48208">
    <property type="entry name" value="Six-hairpin glycosidases"/>
    <property type="match status" value="1"/>
</dbReference>
<accession>A0ABW7QW78</accession>
<dbReference type="InterPro" id="IPR008928">
    <property type="entry name" value="6-hairpin_glycosidase_sf"/>
</dbReference>
<feature type="domain" description="Alpha fucosidase A-like C-terminal" evidence="1">
    <location>
        <begin position="4"/>
        <end position="72"/>
    </location>
</feature>
<gene>
    <name evidence="2" type="ORF">ACH4F9_28915</name>
</gene>
<dbReference type="InterPro" id="IPR049053">
    <property type="entry name" value="AFCA-like_C"/>
</dbReference>
<protein>
    <submittedName>
        <fullName evidence="2">Glycoside hydrolase family 95-like protein</fullName>
    </submittedName>
</protein>
<organism evidence="2 3">
    <name type="scientific">Streptomyces longisporoflavus</name>
    <dbReference type="NCBI Taxonomy" id="28044"/>
    <lineage>
        <taxon>Bacteria</taxon>
        <taxon>Bacillati</taxon>
        <taxon>Actinomycetota</taxon>
        <taxon>Actinomycetes</taxon>
        <taxon>Kitasatosporales</taxon>
        <taxon>Streptomycetaceae</taxon>
        <taxon>Streptomyces</taxon>
    </lineage>
</organism>
<dbReference type="Pfam" id="PF21307">
    <property type="entry name" value="Glyco_hydro_95_C"/>
    <property type="match status" value="1"/>
</dbReference>
<keyword evidence="3" id="KW-1185">Reference proteome</keyword>
<evidence type="ECO:0000313" key="3">
    <source>
        <dbReference type="Proteomes" id="UP001610818"/>
    </source>
</evidence>